<gene>
    <name evidence="2" type="ORF">IHQ68_08565</name>
</gene>
<dbReference type="EMBL" id="JADBEO010000014">
    <property type="protein sequence ID" value="MDR4306669.1"/>
    <property type="molecule type" value="Genomic_DNA"/>
</dbReference>
<dbReference type="NCBIfam" id="TIGR00654">
    <property type="entry name" value="PhzF_family"/>
    <property type="match status" value="1"/>
</dbReference>
<dbReference type="InterPro" id="IPR003719">
    <property type="entry name" value="Phenazine_PhzF-like"/>
</dbReference>
<comment type="similarity">
    <text evidence="1">Belongs to the PhzF family.</text>
</comment>
<evidence type="ECO:0000313" key="2">
    <source>
        <dbReference type="EMBL" id="MDR4306669.1"/>
    </source>
</evidence>
<protein>
    <submittedName>
        <fullName evidence="2">PhzF family phenazine biosynthesis protein</fullName>
    </submittedName>
</protein>
<dbReference type="Gene3D" id="3.10.310.10">
    <property type="entry name" value="Diaminopimelate Epimerase, Chain A, domain 1"/>
    <property type="match status" value="2"/>
</dbReference>
<comment type="caution">
    <text evidence="2">The sequence shown here is derived from an EMBL/GenBank/DDBJ whole genome shotgun (WGS) entry which is preliminary data.</text>
</comment>
<sequence>MSRLYVVLDVFTDTSLTGNPLAVVLDSAGLDDAAMQRIARQFNLSETIFLLPAEDESRKARLRIFMPHKELPFAGHPTVGAAVLLGLMDAAAGKGAAATFELEERVGPIACEARATGRRSGYGRFVIPRLPSPTGTAPSPAGLAGALGLEPDDLGDEGHPVSRFEAGNTFCFAPIRSLEALGRARIDPTLWRAVFGEDIGCFLYTRETGDPSLAFRARMLEPGIGEDPATGSAAAAFAGVLAAFDRPADGTHTFRIGQGYEMGRPSVIELGMTIERGALVSATIGGTAVVTAEGTLFVR</sequence>
<keyword evidence="3" id="KW-1185">Reference proteome</keyword>
<dbReference type="Pfam" id="PF02567">
    <property type="entry name" value="PhzC-PhzF"/>
    <property type="match status" value="1"/>
</dbReference>
<proteinExistence type="inferred from homology"/>
<dbReference type="SUPFAM" id="SSF54506">
    <property type="entry name" value="Diaminopimelate epimerase-like"/>
    <property type="match status" value="1"/>
</dbReference>
<reference evidence="2" key="1">
    <citation type="submission" date="2020-10" db="EMBL/GenBank/DDBJ databases">
        <authorList>
            <person name="Abbas A."/>
            <person name="Razzaq R."/>
            <person name="Waqas M."/>
            <person name="Abbas N."/>
            <person name="Nielsen T.K."/>
            <person name="Hansen L.H."/>
            <person name="Hussain S."/>
            <person name="Shahid M."/>
        </authorList>
    </citation>
    <scope>NUCLEOTIDE SEQUENCE</scope>
    <source>
        <strain evidence="2">S14</strain>
    </source>
</reference>
<organism evidence="2 3">
    <name type="scientific">Chelatococcus sambhunathii</name>
    <dbReference type="NCBI Taxonomy" id="363953"/>
    <lineage>
        <taxon>Bacteria</taxon>
        <taxon>Pseudomonadati</taxon>
        <taxon>Pseudomonadota</taxon>
        <taxon>Alphaproteobacteria</taxon>
        <taxon>Hyphomicrobiales</taxon>
        <taxon>Chelatococcaceae</taxon>
        <taxon>Chelatococcus</taxon>
    </lineage>
</organism>
<dbReference type="RefSeq" id="WP_309390744.1">
    <property type="nucleotide sequence ID" value="NZ_JADBEO010000014.1"/>
</dbReference>
<accession>A0ABU1DEZ3</accession>
<evidence type="ECO:0000256" key="1">
    <source>
        <dbReference type="ARBA" id="ARBA00008270"/>
    </source>
</evidence>
<dbReference type="PANTHER" id="PTHR13774">
    <property type="entry name" value="PHENAZINE BIOSYNTHESIS PROTEIN"/>
    <property type="match status" value="1"/>
</dbReference>
<name>A0ABU1DEZ3_9HYPH</name>
<evidence type="ECO:0000313" key="3">
    <source>
        <dbReference type="Proteomes" id="UP001181622"/>
    </source>
</evidence>
<dbReference type="PANTHER" id="PTHR13774:SF32">
    <property type="entry name" value="ANTISENSE-ENHANCING SEQUENCE 1"/>
    <property type="match status" value="1"/>
</dbReference>
<dbReference type="Proteomes" id="UP001181622">
    <property type="component" value="Unassembled WGS sequence"/>
</dbReference>
<dbReference type="PIRSF" id="PIRSF016184">
    <property type="entry name" value="PhzC_PhzF"/>
    <property type="match status" value="1"/>
</dbReference>